<evidence type="ECO:0000256" key="9">
    <source>
        <dbReference type="SAM" id="Phobius"/>
    </source>
</evidence>
<feature type="transmembrane region" description="Helical" evidence="9">
    <location>
        <begin position="477"/>
        <end position="500"/>
    </location>
</feature>
<reference evidence="11" key="1">
    <citation type="journal article" date="2014" name="Genome Announc.">
        <title>Draft genome sequence of Rhodosporidium toruloides CECT1137, an oleaginous yeast of biotechnological interest.</title>
        <authorList>
            <person name="Morin N."/>
            <person name="Calcas X."/>
            <person name="Devillers H."/>
            <person name="Durrens P."/>
            <person name="Sherman D.J."/>
            <person name="Nicaud J.-M."/>
            <person name="Neuveglise C."/>
        </authorList>
    </citation>
    <scope>NUCLEOTIDE SEQUENCE</scope>
    <source>
        <strain evidence="11">CECT1137</strain>
    </source>
</reference>
<feature type="region of interest" description="Disordered" evidence="8">
    <location>
        <begin position="1"/>
        <end position="53"/>
    </location>
</feature>
<feature type="compositionally biased region" description="Polar residues" evidence="8">
    <location>
        <begin position="1"/>
        <end position="14"/>
    </location>
</feature>
<evidence type="ECO:0000256" key="4">
    <source>
        <dbReference type="ARBA" id="ARBA00022692"/>
    </source>
</evidence>
<evidence type="ECO:0000256" key="3">
    <source>
        <dbReference type="ARBA" id="ARBA00022475"/>
    </source>
</evidence>
<feature type="transmembrane region" description="Helical" evidence="9">
    <location>
        <begin position="292"/>
        <end position="315"/>
    </location>
</feature>
<dbReference type="AlphaFoldDB" id="A0A061BBW8"/>
<keyword evidence="2" id="KW-0813">Transport</keyword>
<proteinExistence type="inferred from homology"/>
<dbReference type="Gene3D" id="1.20.1250.20">
    <property type="entry name" value="MFS general substrate transporter like domains"/>
    <property type="match status" value="1"/>
</dbReference>
<protein>
    <submittedName>
        <fullName evidence="11">RHTO0S14e03686g1_1</fullName>
    </submittedName>
</protein>
<evidence type="ECO:0000256" key="8">
    <source>
        <dbReference type="SAM" id="MobiDB-lite"/>
    </source>
</evidence>
<feature type="transmembrane region" description="Helical" evidence="9">
    <location>
        <begin position="411"/>
        <end position="429"/>
    </location>
</feature>
<evidence type="ECO:0000256" key="7">
    <source>
        <dbReference type="ARBA" id="ARBA00038459"/>
    </source>
</evidence>
<dbReference type="PANTHER" id="PTHR23502:SF186">
    <property type="entry name" value="MAJOR FACILITATOR SUPERFAMILY (MFS) PROFILE DOMAIN-CONTAINING PROTEIN"/>
    <property type="match status" value="1"/>
</dbReference>
<dbReference type="CDD" id="cd17323">
    <property type="entry name" value="MFS_Tpo1_MDR_like"/>
    <property type="match status" value="1"/>
</dbReference>
<dbReference type="InterPro" id="IPR011701">
    <property type="entry name" value="MFS"/>
</dbReference>
<keyword evidence="6 9" id="KW-0472">Membrane</keyword>
<dbReference type="GO" id="GO:0005886">
    <property type="term" value="C:plasma membrane"/>
    <property type="evidence" value="ECO:0007669"/>
    <property type="project" value="UniProtKB-SubCell"/>
</dbReference>
<name>A0A061BBW8_RHOTO</name>
<dbReference type="EMBL" id="LK052949">
    <property type="protein sequence ID" value="CDR47437.1"/>
    <property type="molecule type" value="Genomic_DNA"/>
</dbReference>
<dbReference type="InterPro" id="IPR036259">
    <property type="entry name" value="MFS_trans_sf"/>
</dbReference>
<feature type="transmembrane region" description="Helical" evidence="9">
    <location>
        <begin position="227"/>
        <end position="247"/>
    </location>
</feature>
<evidence type="ECO:0000259" key="10">
    <source>
        <dbReference type="PROSITE" id="PS50850"/>
    </source>
</evidence>
<dbReference type="SUPFAM" id="SSF103473">
    <property type="entry name" value="MFS general substrate transporter"/>
    <property type="match status" value="1"/>
</dbReference>
<keyword evidence="3" id="KW-1003">Cell membrane</keyword>
<sequence>MTTAPRNDDLSSTILADAPAPDRATRTDDLEAAKDASAARDTEAKDGGAGDAQAEWLASPEHPWNWPLSTKWTNTTVIAITGFLSTLDSSIFVPAMPILEDRYHSSREVITLTTSLYVAGLGCGPFVMAPIAELYGRQRAYSISMIGFTIMNLVCCFVDSLPGLIVLRFLSGFFGSSGPGLGVATISDLFRPQERGRPIAIYAIGPMLGPVLGSILGNWLVLLDFRWPFRLMTILIGLNTLAVLFLMRETYAPVLERAFLARRSGRGKADKPSRSLAKAVIIRTFSRPPRMLFNPVCALFATYYAYTYGIIYVFIVSLPLLFAKHDPPTGIFTYGWPAGTAGLCYIGLGIGFVSSAATAALFQDRIYQYLSRKYKNQGVPEYRLVITQIGMIIFPIGLLIFGWTAQAQTHWMGPMIGSIIFSYGLMLTFNSIQNFIVDAFVPYSAAAMAAATLLRSSTGAILPIFSPQLFINLNYGLGATLLACVSLPAVPAPLILFMMGEKLRDRWRFKA</sequence>
<dbReference type="PROSITE" id="PS50850">
    <property type="entry name" value="MFS"/>
    <property type="match status" value="1"/>
</dbReference>
<accession>A0A061BBW8</accession>
<organism evidence="11">
    <name type="scientific">Rhodotorula toruloides</name>
    <name type="common">Yeast</name>
    <name type="synonym">Rhodosporidium toruloides</name>
    <dbReference type="NCBI Taxonomy" id="5286"/>
    <lineage>
        <taxon>Eukaryota</taxon>
        <taxon>Fungi</taxon>
        <taxon>Dikarya</taxon>
        <taxon>Basidiomycota</taxon>
        <taxon>Pucciniomycotina</taxon>
        <taxon>Microbotryomycetes</taxon>
        <taxon>Sporidiobolales</taxon>
        <taxon>Sporidiobolaceae</taxon>
        <taxon>Rhodotorula</taxon>
    </lineage>
</organism>
<dbReference type="GO" id="GO:0022857">
    <property type="term" value="F:transmembrane transporter activity"/>
    <property type="evidence" value="ECO:0007669"/>
    <property type="project" value="InterPro"/>
</dbReference>
<evidence type="ECO:0000256" key="2">
    <source>
        <dbReference type="ARBA" id="ARBA00022448"/>
    </source>
</evidence>
<keyword evidence="5 9" id="KW-1133">Transmembrane helix</keyword>
<feature type="transmembrane region" description="Helical" evidence="9">
    <location>
        <begin position="109"/>
        <end position="131"/>
    </location>
</feature>
<gene>
    <name evidence="11" type="ORF">RHTO0S_14e03686g</name>
</gene>
<keyword evidence="4 9" id="KW-0812">Transmembrane</keyword>
<feature type="transmembrane region" description="Helical" evidence="9">
    <location>
        <begin position="76"/>
        <end position="97"/>
    </location>
</feature>
<evidence type="ECO:0000313" key="11">
    <source>
        <dbReference type="EMBL" id="CDR47437.1"/>
    </source>
</evidence>
<feature type="transmembrane region" description="Helical" evidence="9">
    <location>
        <begin position="335"/>
        <end position="362"/>
    </location>
</feature>
<dbReference type="InterPro" id="IPR020846">
    <property type="entry name" value="MFS_dom"/>
</dbReference>
<feature type="domain" description="Major facilitator superfamily (MFS) profile" evidence="10">
    <location>
        <begin position="74"/>
        <end position="503"/>
    </location>
</feature>
<evidence type="ECO:0000256" key="5">
    <source>
        <dbReference type="ARBA" id="ARBA00022989"/>
    </source>
</evidence>
<evidence type="ECO:0000256" key="6">
    <source>
        <dbReference type="ARBA" id="ARBA00023136"/>
    </source>
</evidence>
<dbReference type="PANTHER" id="PTHR23502">
    <property type="entry name" value="MAJOR FACILITATOR SUPERFAMILY"/>
    <property type="match status" value="1"/>
</dbReference>
<comment type="similarity">
    <text evidence="7">Belongs to the major facilitator superfamily. DHA1 family. Polyamines/proton antiporter (TC 2.A.1.2.16) subfamily.</text>
</comment>
<feature type="compositionally biased region" description="Basic and acidic residues" evidence="8">
    <location>
        <begin position="23"/>
        <end position="48"/>
    </location>
</feature>
<feature type="transmembrane region" description="Helical" evidence="9">
    <location>
        <begin position="143"/>
        <end position="167"/>
    </location>
</feature>
<feature type="transmembrane region" description="Helical" evidence="9">
    <location>
        <begin position="382"/>
        <end position="405"/>
    </location>
</feature>
<feature type="transmembrane region" description="Helical" evidence="9">
    <location>
        <begin position="441"/>
        <end position="465"/>
    </location>
</feature>
<dbReference type="Pfam" id="PF07690">
    <property type="entry name" value="MFS_1"/>
    <property type="match status" value="1"/>
</dbReference>
<dbReference type="OrthoDB" id="6770063at2759"/>
<evidence type="ECO:0000256" key="1">
    <source>
        <dbReference type="ARBA" id="ARBA00004651"/>
    </source>
</evidence>
<comment type="subcellular location">
    <subcellularLocation>
        <location evidence="1">Cell membrane</location>
        <topology evidence="1">Multi-pass membrane protein</topology>
    </subcellularLocation>
</comment>
<feature type="transmembrane region" description="Helical" evidence="9">
    <location>
        <begin position="199"/>
        <end position="221"/>
    </location>
</feature>